<keyword evidence="2 3" id="KW-0175">Coiled coil</keyword>
<dbReference type="AlphaFoldDB" id="A0A8H7BDK5"/>
<dbReference type="InterPro" id="IPR000198">
    <property type="entry name" value="RhoGAP_dom"/>
</dbReference>
<dbReference type="CDD" id="cd07652">
    <property type="entry name" value="F-BAR_Rgd1"/>
    <property type="match status" value="1"/>
</dbReference>
<feature type="compositionally biased region" description="Polar residues" evidence="4">
    <location>
        <begin position="437"/>
        <end position="451"/>
    </location>
</feature>
<dbReference type="Gene3D" id="3.30.70.100">
    <property type="match status" value="2"/>
</dbReference>
<dbReference type="InterPro" id="IPR008936">
    <property type="entry name" value="Rho_GTPase_activation_prot"/>
</dbReference>
<dbReference type="GO" id="GO:0007165">
    <property type="term" value="P:signal transduction"/>
    <property type="evidence" value="ECO:0007669"/>
    <property type="project" value="InterPro"/>
</dbReference>
<dbReference type="Pfam" id="PF00611">
    <property type="entry name" value="FCH"/>
    <property type="match status" value="1"/>
</dbReference>
<dbReference type="Proteomes" id="UP000596902">
    <property type="component" value="Unassembled WGS sequence"/>
</dbReference>
<reference evidence="7" key="2">
    <citation type="submission" date="2020-08" db="EMBL/GenBank/DDBJ databases">
        <title>Draft Genome Sequence of Cumin Blight Pathogen Alternaria burnsii.</title>
        <authorList>
            <person name="Feng Z."/>
        </authorList>
    </citation>
    <scope>NUCLEOTIDE SEQUENCE</scope>
    <source>
        <strain evidence="7">CBS107.38</strain>
    </source>
</reference>
<dbReference type="SMART" id="SM00324">
    <property type="entry name" value="RhoGAP"/>
    <property type="match status" value="1"/>
</dbReference>
<dbReference type="FunFam" id="3.30.70.100:FF:000037">
    <property type="entry name" value="NIPSNAP family protein"/>
    <property type="match status" value="1"/>
</dbReference>
<protein>
    <submittedName>
        <fullName evidence="7">Uncharacterized protein</fullName>
    </submittedName>
</protein>
<comment type="similarity">
    <text evidence="1">Belongs to the NipSnap family.</text>
</comment>
<dbReference type="PANTHER" id="PTHR21017:SF17">
    <property type="entry name" value="PROTEIN NIPSNAP"/>
    <property type="match status" value="1"/>
</dbReference>
<dbReference type="SMART" id="SM00055">
    <property type="entry name" value="FCH"/>
    <property type="match status" value="1"/>
</dbReference>
<feature type="domain" description="Rho-GAP" evidence="5">
    <location>
        <begin position="486"/>
        <end position="676"/>
    </location>
</feature>
<evidence type="ECO:0000259" key="5">
    <source>
        <dbReference type="PROSITE" id="PS50238"/>
    </source>
</evidence>
<dbReference type="Gene3D" id="1.10.555.10">
    <property type="entry name" value="Rho GTPase activation protein"/>
    <property type="match status" value="1"/>
</dbReference>
<dbReference type="InterPro" id="IPR011008">
    <property type="entry name" value="Dimeric_a/b-barrel"/>
</dbReference>
<dbReference type="PROSITE" id="PS50238">
    <property type="entry name" value="RHOGAP"/>
    <property type="match status" value="1"/>
</dbReference>
<gene>
    <name evidence="7" type="ORF">GT037_004292</name>
</gene>
<feature type="domain" description="F-BAR" evidence="6">
    <location>
        <begin position="55"/>
        <end position="323"/>
    </location>
</feature>
<dbReference type="PANTHER" id="PTHR21017">
    <property type="entry name" value="NIPSNAP-RELATED"/>
    <property type="match status" value="1"/>
</dbReference>
<feature type="coiled-coil region" evidence="3">
    <location>
        <begin position="175"/>
        <end position="209"/>
    </location>
</feature>
<dbReference type="InterPro" id="IPR031160">
    <property type="entry name" value="F_BAR_dom"/>
</dbReference>
<accession>A0A8H7BDK5</accession>
<dbReference type="PROSITE" id="PS51741">
    <property type="entry name" value="F_BAR"/>
    <property type="match status" value="1"/>
</dbReference>
<feature type="region of interest" description="Disordered" evidence="4">
    <location>
        <begin position="1"/>
        <end position="57"/>
    </location>
</feature>
<feature type="compositionally biased region" description="Low complexity" evidence="4">
    <location>
        <begin position="416"/>
        <end position="429"/>
    </location>
</feature>
<dbReference type="SUPFAM" id="SSF103657">
    <property type="entry name" value="BAR/IMD domain-like"/>
    <property type="match status" value="1"/>
</dbReference>
<dbReference type="Gene3D" id="1.20.1270.60">
    <property type="entry name" value="Arfaptin homology (AH) domain/BAR domain"/>
    <property type="match status" value="1"/>
</dbReference>
<evidence type="ECO:0000256" key="4">
    <source>
        <dbReference type="SAM" id="MobiDB-lite"/>
    </source>
</evidence>
<comment type="caution">
    <text evidence="7">The sequence shown here is derived from an EMBL/GenBank/DDBJ whole genome shotgun (WGS) entry which is preliminary data.</text>
</comment>
<evidence type="ECO:0000313" key="8">
    <source>
        <dbReference type="Proteomes" id="UP000596902"/>
    </source>
</evidence>
<dbReference type="EMBL" id="JAAABM010000005">
    <property type="protein sequence ID" value="KAF7677433.1"/>
    <property type="molecule type" value="Genomic_DNA"/>
</dbReference>
<proteinExistence type="inferred from homology"/>
<dbReference type="RefSeq" id="XP_038787611.1">
    <property type="nucleotide sequence ID" value="XM_038929339.1"/>
</dbReference>
<feature type="region of interest" description="Disordered" evidence="4">
    <location>
        <begin position="353"/>
        <end position="464"/>
    </location>
</feature>
<organism evidence="7 8">
    <name type="scientific">Alternaria burnsii</name>
    <dbReference type="NCBI Taxonomy" id="1187904"/>
    <lineage>
        <taxon>Eukaryota</taxon>
        <taxon>Fungi</taxon>
        <taxon>Dikarya</taxon>
        <taxon>Ascomycota</taxon>
        <taxon>Pezizomycotina</taxon>
        <taxon>Dothideomycetes</taxon>
        <taxon>Pleosporomycetidae</taxon>
        <taxon>Pleosporales</taxon>
        <taxon>Pleosporineae</taxon>
        <taxon>Pleosporaceae</taxon>
        <taxon>Alternaria</taxon>
        <taxon>Alternaria sect. Alternaria</taxon>
    </lineage>
</organism>
<dbReference type="InterPro" id="IPR001060">
    <property type="entry name" value="FCH_dom"/>
</dbReference>
<feature type="region of interest" description="Disordered" evidence="4">
    <location>
        <begin position="210"/>
        <end position="242"/>
    </location>
</feature>
<dbReference type="Pfam" id="PF00620">
    <property type="entry name" value="RhoGAP"/>
    <property type="match status" value="1"/>
</dbReference>
<evidence type="ECO:0000313" key="7">
    <source>
        <dbReference type="EMBL" id="KAF7677433.1"/>
    </source>
</evidence>
<feature type="compositionally biased region" description="Basic and acidic residues" evidence="4">
    <location>
        <begin position="757"/>
        <end position="775"/>
    </location>
</feature>
<feature type="region of interest" description="Disordered" evidence="4">
    <location>
        <begin position="750"/>
        <end position="787"/>
    </location>
</feature>
<dbReference type="Pfam" id="PF07978">
    <property type="entry name" value="NIPSNAP"/>
    <property type="match status" value="2"/>
</dbReference>
<dbReference type="InterPro" id="IPR012577">
    <property type="entry name" value="NIPSNAP"/>
</dbReference>
<reference evidence="7" key="1">
    <citation type="submission" date="2020-01" db="EMBL/GenBank/DDBJ databases">
        <authorList>
            <person name="Feng Z.H.Z."/>
        </authorList>
    </citation>
    <scope>NUCLEOTIDE SEQUENCE</scope>
    <source>
        <strain evidence="7">CBS107.38</strain>
    </source>
</reference>
<dbReference type="GO" id="GO:0000423">
    <property type="term" value="P:mitophagy"/>
    <property type="evidence" value="ECO:0007669"/>
    <property type="project" value="UniProtKB-ARBA"/>
</dbReference>
<dbReference type="SUPFAM" id="SSF54909">
    <property type="entry name" value="Dimeric alpha+beta barrel"/>
    <property type="match status" value="2"/>
</dbReference>
<dbReference type="SUPFAM" id="SSF48350">
    <property type="entry name" value="GTPase activation domain, GAP"/>
    <property type="match status" value="1"/>
</dbReference>
<feature type="compositionally biased region" description="Polar residues" evidence="4">
    <location>
        <begin position="12"/>
        <end position="31"/>
    </location>
</feature>
<sequence length="1024" mass="114168">MAAPPTIPPMESTDSFNPDLNNASSPTQDGAQHSPIEDATPASPEQRTAPHDAQTQQRVHDILHSDVGVATLLNRLKASIASARDFASFLKRRGALEEEHAGSLKKLSRLTLDGVRKPDTRHESYQTQFEQVLHANERIADNGTQFGLALHAMHENLLQLANKMDTSRKTWKQQGLSAENKVQDAERLAEKAKAKYDQLAEDLDRVKTGDTGAGRKFGLKGPKSAAQHEEDLQRKTQAADQDYASKVQTAQVSRKELVATLRPQAVTALLDLIKETDAALTMEMQKYASFNEKLVVNNGQVVSPQPLKGSTAQTPPSINQLIYQINSERDFDEYILSHASKAPMARSELQYVKHPTQAATRSHPTPPAAASGNRRASMQLQSQPPPSFSMPQPDANPLSPQGPPPHEPLQQPSFGTTSQPPSSSLQTQPSQPPIPHFTSSPYSPVTQNPYSQPDYPRGPVGQATAQQTSGVLYNNAQPPVNPVFGVTLEDLFHRDGSPVPMVVYQCIQAVDLYGLEVEGIYRIPGTSSHIQQMKALFDSDASQVDFRNPEAFQHDVNSVAGLLKQFFRELPDPLLTREFYGKYIDAARIDDETMRRDSMHALINALPDPNYATLRALVLHLHRVQQSSEVNRMSTANLGICWAGSFQATHPDQAKHDPHHHYSALHTLSETILKLTSAPSSYSDTTIMLTRRVCASVRGGILSPLCATAVRSQAFGTGPPTQSPVRAPTLADITPDSAASFNEKQKSFRDGLAAAQKRKEQEEKEARAREQENGKKKGGALSSLIYGTPEGRELDKDIERSFSQVLARGKYVHSIVFHEVQPDKVEEYTELVGSWYPKMASIPENKVHLVGSWRTEVGDCNTFVHIWEYQRYEGYHESLHNIQSHPEFPEFDAKLKKLIMSKKNSLMQEFSFWPTTPPRQLGGLFELRSYTLHPGNLLEWETHWRRGLKARREVMEGVGAWFVQIGDLNTVHHLWQFANLEERKVRREQSWSVEGWGETVHKTVPLIQTMKSRILIPCSWSTVA</sequence>
<dbReference type="GeneID" id="62202517"/>
<name>A0A8H7BDK5_9PLEO</name>
<dbReference type="InterPro" id="IPR027267">
    <property type="entry name" value="AH/BAR_dom_sf"/>
</dbReference>
<evidence type="ECO:0000259" key="6">
    <source>
        <dbReference type="PROSITE" id="PS51741"/>
    </source>
</evidence>
<evidence type="ECO:0000256" key="2">
    <source>
        <dbReference type="PROSITE-ProRule" id="PRU01077"/>
    </source>
</evidence>
<dbReference type="InterPro" id="IPR051557">
    <property type="entry name" value="NipSnap_domain"/>
</dbReference>
<dbReference type="FunFam" id="1.20.1270.60:FF:000063">
    <property type="entry name" value="Rho GTPase activator"/>
    <property type="match status" value="1"/>
</dbReference>
<keyword evidence="8" id="KW-1185">Reference proteome</keyword>
<evidence type="ECO:0000256" key="1">
    <source>
        <dbReference type="ARBA" id="ARBA00005291"/>
    </source>
</evidence>
<evidence type="ECO:0000256" key="3">
    <source>
        <dbReference type="SAM" id="Coils"/>
    </source>
</evidence>
<dbReference type="GO" id="GO:0005739">
    <property type="term" value="C:mitochondrion"/>
    <property type="evidence" value="ECO:0007669"/>
    <property type="project" value="TreeGrafter"/>
</dbReference>
<dbReference type="FunFam" id="3.30.70.100:FF:000004">
    <property type="entry name" value="NIPSNAP family protein"/>
    <property type="match status" value="1"/>
</dbReference>